<evidence type="ECO:0008006" key="4">
    <source>
        <dbReference type="Google" id="ProtNLM"/>
    </source>
</evidence>
<keyword evidence="1" id="KW-0732">Signal</keyword>
<keyword evidence="3" id="KW-1185">Reference proteome</keyword>
<feature type="signal peptide" evidence="1">
    <location>
        <begin position="1"/>
        <end position="28"/>
    </location>
</feature>
<protein>
    <recommendedName>
        <fullName evidence="4">Secreted protein</fullName>
    </recommendedName>
</protein>
<name>A0AAN7I055_9FUNG</name>
<gene>
    <name evidence="2" type="ORF">ATC70_002806</name>
</gene>
<proteinExistence type="predicted"/>
<evidence type="ECO:0000313" key="2">
    <source>
        <dbReference type="EMBL" id="KAK4515196.1"/>
    </source>
</evidence>
<accession>A0AAN7I055</accession>
<evidence type="ECO:0000313" key="3">
    <source>
        <dbReference type="Proteomes" id="UP001304243"/>
    </source>
</evidence>
<dbReference type="Proteomes" id="UP001304243">
    <property type="component" value="Unassembled WGS sequence"/>
</dbReference>
<dbReference type="GeneID" id="89946508"/>
<comment type="caution">
    <text evidence="2">The sequence shown here is derived from an EMBL/GenBank/DDBJ whole genome shotgun (WGS) entry which is preliminary data.</text>
</comment>
<dbReference type="AlphaFoldDB" id="A0AAN7I055"/>
<feature type="chain" id="PRO_5043020968" description="Secreted protein" evidence="1">
    <location>
        <begin position="29"/>
        <end position="135"/>
    </location>
</feature>
<reference evidence="2 3" key="1">
    <citation type="submission" date="2022-11" db="EMBL/GenBank/DDBJ databases">
        <title>Mucor velutinosus strain NIH1002 WGS.</title>
        <authorList>
            <person name="Subramanian P."/>
            <person name="Mullikin J.C."/>
            <person name="Segre J.A."/>
            <person name="Zelazny A.M."/>
        </authorList>
    </citation>
    <scope>NUCLEOTIDE SEQUENCE [LARGE SCALE GENOMIC DNA]</scope>
    <source>
        <strain evidence="2 3">NIH1002</strain>
    </source>
</reference>
<dbReference type="RefSeq" id="XP_064681862.1">
    <property type="nucleotide sequence ID" value="XM_064822176.1"/>
</dbReference>
<dbReference type="EMBL" id="JASEJX010000015">
    <property type="protein sequence ID" value="KAK4515196.1"/>
    <property type="molecule type" value="Genomic_DNA"/>
</dbReference>
<sequence length="135" mass="14999">MSLITLFKAGMLPICAIIISLAPFTTFSQPQTLQNYNNTSTNAIIYTPFVKDSMMNTNVSVANSYMSSESDTSILLYHQNADDQGADQAISSSGIQAKPKSWILPKRAWVETKRVKEQESDAMWDIVTRKENGTV</sequence>
<evidence type="ECO:0000256" key="1">
    <source>
        <dbReference type="SAM" id="SignalP"/>
    </source>
</evidence>
<organism evidence="2 3">
    <name type="scientific">Mucor velutinosus</name>
    <dbReference type="NCBI Taxonomy" id="708070"/>
    <lineage>
        <taxon>Eukaryota</taxon>
        <taxon>Fungi</taxon>
        <taxon>Fungi incertae sedis</taxon>
        <taxon>Mucoromycota</taxon>
        <taxon>Mucoromycotina</taxon>
        <taxon>Mucoromycetes</taxon>
        <taxon>Mucorales</taxon>
        <taxon>Mucorineae</taxon>
        <taxon>Mucoraceae</taxon>
        <taxon>Mucor</taxon>
    </lineage>
</organism>